<dbReference type="EMBL" id="JBHRZH010000064">
    <property type="protein sequence ID" value="MFC3767022.1"/>
    <property type="molecule type" value="Genomic_DNA"/>
</dbReference>
<keyword evidence="2" id="KW-1185">Reference proteome</keyword>
<evidence type="ECO:0000313" key="2">
    <source>
        <dbReference type="Proteomes" id="UP001595699"/>
    </source>
</evidence>
<sequence length="193" mass="21158">MIVLTVDQRASRRVGDRVDEVLASLGDERLVRTFERTAGDEVQALLDDYAQVVRLVLELAREDRWNIGVGLGPVLQPIPASVRAANGPAFHHARDAVDRAKSAPRGVAVTGPMRAEAGDAEALLGLLAAVVQRRSPEGWEVVDLMDGERTQRDVARRLGITPQAVSQRLRAALWHEERRARPLAERLLAEADA</sequence>
<evidence type="ECO:0000313" key="1">
    <source>
        <dbReference type="EMBL" id="MFC3767022.1"/>
    </source>
</evidence>
<reference evidence="2" key="1">
    <citation type="journal article" date="2019" name="Int. J. Syst. Evol. Microbiol.">
        <title>The Global Catalogue of Microorganisms (GCM) 10K type strain sequencing project: providing services to taxonomists for standard genome sequencing and annotation.</title>
        <authorList>
            <consortium name="The Broad Institute Genomics Platform"/>
            <consortium name="The Broad Institute Genome Sequencing Center for Infectious Disease"/>
            <person name="Wu L."/>
            <person name="Ma J."/>
        </authorList>
    </citation>
    <scope>NUCLEOTIDE SEQUENCE [LARGE SCALE GENOMIC DNA]</scope>
    <source>
        <strain evidence="2">CGMCC 4.7241</strain>
    </source>
</reference>
<dbReference type="RefSeq" id="WP_205115512.1">
    <property type="nucleotide sequence ID" value="NZ_JAFBCM010000001.1"/>
</dbReference>
<accession>A0ABV7YRL5</accession>
<gene>
    <name evidence="1" type="ORF">ACFOUW_39775</name>
</gene>
<protein>
    <submittedName>
        <fullName evidence="1">SatD family protein</fullName>
    </submittedName>
</protein>
<dbReference type="Pfam" id="PF16264">
    <property type="entry name" value="SatD"/>
    <property type="match status" value="1"/>
</dbReference>
<comment type="caution">
    <text evidence="1">The sequence shown here is derived from an EMBL/GenBank/DDBJ whole genome shotgun (WGS) entry which is preliminary data.</text>
</comment>
<proteinExistence type="predicted"/>
<organism evidence="1 2">
    <name type="scientific">Tenggerimyces flavus</name>
    <dbReference type="NCBI Taxonomy" id="1708749"/>
    <lineage>
        <taxon>Bacteria</taxon>
        <taxon>Bacillati</taxon>
        <taxon>Actinomycetota</taxon>
        <taxon>Actinomycetes</taxon>
        <taxon>Propionibacteriales</taxon>
        <taxon>Nocardioidaceae</taxon>
        <taxon>Tenggerimyces</taxon>
    </lineage>
</organism>
<dbReference type="InterPro" id="IPR032580">
    <property type="entry name" value="SatD"/>
</dbReference>
<dbReference type="Proteomes" id="UP001595699">
    <property type="component" value="Unassembled WGS sequence"/>
</dbReference>
<name>A0ABV7YRL5_9ACTN</name>